<dbReference type="InterPro" id="IPR001789">
    <property type="entry name" value="Sig_transdc_resp-reg_receiver"/>
</dbReference>
<gene>
    <name evidence="4" type="ORF">GCM10023095_02810</name>
</gene>
<dbReference type="InterPro" id="IPR043128">
    <property type="entry name" value="Rev_trsase/Diguanyl_cyclase"/>
</dbReference>
<evidence type="ECO:0000313" key="5">
    <source>
        <dbReference type="Proteomes" id="UP001501321"/>
    </source>
</evidence>
<dbReference type="InterPro" id="IPR035919">
    <property type="entry name" value="EAL_sf"/>
</dbReference>
<dbReference type="Pfam" id="PF00563">
    <property type="entry name" value="EAL"/>
    <property type="match status" value="1"/>
</dbReference>
<dbReference type="EMBL" id="BAABFC010000001">
    <property type="protein sequence ID" value="GAA4493124.1"/>
    <property type="molecule type" value="Genomic_DNA"/>
</dbReference>
<dbReference type="Gene3D" id="3.30.70.270">
    <property type="match status" value="1"/>
</dbReference>
<proteinExistence type="predicted"/>
<dbReference type="SUPFAM" id="SSF141868">
    <property type="entry name" value="EAL domain-like"/>
    <property type="match status" value="1"/>
</dbReference>
<dbReference type="SMART" id="SM00052">
    <property type="entry name" value="EAL"/>
    <property type="match status" value="1"/>
</dbReference>
<evidence type="ECO:0000259" key="2">
    <source>
        <dbReference type="PROSITE" id="PS50110"/>
    </source>
</evidence>
<dbReference type="Gene3D" id="3.40.50.2300">
    <property type="match status" value="1"/>
</dbReference>
<dbReference type="RefSeq" id="WP_345009314.1">
    <property type="nucleotide sequence ID" value="NZ_BAABFC010000001.1"/>
</dbReference>
<dbReference type="SUPFAM" id="SSF52172">
    <property type="entry name" value="CheY-like"/>
    <property type="match status" value="1"/>
</dbReference>
<dbReference type="PANTHER" id="PTHR33121">
    <property type="entry name" value="CYCLIC DI-GMP PHOSPHODIESTERASE PDEF"/>
    <property type="match status" value="1"/>
</dbReference>
<dbReference type="CDD" id="cd01948">
    <property type="entry name" value="EAL"/>
    <property type="match status" value="1"/>
</dbReference>
<feature type="domain" description="EAL" evidence="3">
    <location>
        <begin position="484"/>
        <end position="737"/>
    </location>
</feature>
<sequence length="744" mass="83677">MSKELFCFAPEVNEGLESVTGAWQVLSVEDDPQYQATLHFSLRNLQVLGRPLQLLKAQSAAQAVSLIPQYPNLSVILLDVVMEQDDAGLRLVRTIREVLGNATVRIILLTGQPGMAPREDVMRRFDIDDYWCKSELTSEHLHTIITGNIRTWQQLTQLQQARQSLQLLIDASHNLYAKRDLDSFAQGVLEEISQLLDHDNHGIVCTQYQPKSQQAASTIIAASGAYRQYLGASVEVLPEPSMVEAFRLAARSQDHLFFPDYSVFYFGSEAPEPRIYMTMVRCTRPLEEAQISLLKVFCENVRTGFVNVALYNRLGELAYRDPHLGCFNGNWLLHELETMRKSDLERAQLMLLRVENVNDMNVTFGAAFCQTLMQALYDKLQLALPGALIVRMDEASFGLLQAQSDRYDKRFFDRLLEAPLTLSGSAHSLAITLGVVVLGDVPDLAAHSGDHLVHLALSTLDMARYRQCGYLRYQPQIEQAIAERYSLLSQLRLALNEDQLFLELQPKVQMTDGSLVGFEALVRWRHPEGKIIRPDQFIPLAEMSGLIGRLDHKVLRMTLDAIKALHQAGIRVPVAFNASGIELVRPLFFETLQQTIQESGVDPCWLELEITESQAVQEYDLITPNLNRLIQMGMQISIDDFGTGYSSLTHLAELEATTLKIDKSFVQQMGVSEYGDELVTVIIRLASRFGYKIIAEGVETQAQRDQLLALGCPLGQGYLFARPMPLADALVWSESYLVKGRESR</sequence>
<dbReference type="Proteomes" id="UP001501321">
    <property type="component" value="Unassembled WGS sequence"/>
</dbReference>
<dbReference type="PROSITE" id="PS50110">
    <property type="entry name" value="RESPONSE_REGULATORY"/>
    <property type="match status" value="1"/>
</dbReference>
<dbReference type="InterPro" id="IPR001633">
    <property type="entry name" value="EAL_dom"/>
</dbReference>
<feature type="modified residue" description="4-aspartylphosphate" evidence="1">
    <location>
        <position position="79"/>
    </location>
</feature>
<dbReference type="InterPro" id="IPR021800">
    <property type="entry name" value="DUF3369"/>
</dbReference>
<dbReference type="Gene3D" id="3.20.20.450">
    <property type="entry name" value="EAL domain"/>
    <property type="match status" value="1"/>
</dbReference>
<dbReference type="InterPro" id="IPR050706">
    <property type="entry name" value="Cyclic-di-GMP_PDE-like"/>
</dbReference>
<dbReference type="Pfam" id="PF11849">
    <property type="entry name" value="DUF3369"/>
    <property type="match status" value="1"/>
</dbReference>
<keyword evidence="1" id="KW-0597">Phosphoprotein</keyword>
<dbReference type="SMART" id="SM00448">
    <property type="entry name" value="REC"/>
    <property type="match status" value="1"/>
</dbReference>
<evidence type="ECO:0000259" key="3">
    <source>
        <dbReference type="PROSITE" id="PS50883"/>
    </source>
</evidence>
<organism evidence="4 5">
    <name type="scientific">Pseudaeromonas paramecii</name>
    <dbReference type="NCBI Taxonomy" id="2138166"/>
    <lineage>
        <taxon>Bacteria</taxon>
        <taxon>Pseudomonadati</taxon>
        <taxon>Pseudomonadota</taxon>
        <taxon>Gammaproteobacteria</taxon>
        <taxon>Aeromonadales</taxon>
        <taxon>Aeromonadaceae</taxon>
        <taxon>Pseudaeromonas</taxon>
    </lineage>
</organism>
<reference evidence="5" key="1">
    <citation type="journal article" date="2019" name="Int. J. Syst. Evol. Microbiol.">
        <title>The Global Catalogue of Microorganisms (GCM) 10K type strain sequencing project: providing services to taxonomists for standard genome sequencing and annotation.</title>
        <authorList>
            <consortium name="The Broad Institute Genomics Platform"/>
            <consortium name="The Broad Institute Genome Sequencing Center for Infectious Disease"/>
            <person name="Wu L."/>
            <person name="Ma J."/>
        </authorList>
    </citation>
    <scope>NUCLEOTIDE SEQUENCE [LARGE SCALE GENOMIC DNA]</scope>
    <source>
        <strain evidence="5">JCM 32226</strain>
    </source>
</reference>
<evidence type="ECO:0000313" key="4">
    <source>
        <dbReference type="EMBL" id="GAA4493124.1"/>
    </source>
</evidence>
<keyword evidence="5" id="KW-1185">Reference proteome</keyword>
<dbReference type="PANTHER" id="PTHR33121:SF70">
    <property type="entry name" value="SIGNALING PROTEIN YKOW"/>
    <property type="match status" value="1"/>
</dbReference>
<feature type="domain" description="Response regulatory" evidence="2">
    <location>
        <begin position="24"/>
        <end position="148"/>
    </location>
</feature>
<accession>A0ABP8PTW8</accession>
<dbReference type="InterPro" id="IPR011006">
    <property type="entry name" value="CheY-like_superfamily"/>
</dbReference>
<protein>
    <recommendedName>
        <fullName evidence="6">EAL domain-containing protein</fullName>
    </recommendedName>
</protein>
<name>A0ABP8PTW8_9GAMM</name>
<comment type="caution">
    <text evidence="4">The sequence shown here is derived from an EMBL/GenBank/DDBJ whole genome shotgun (WGS) entry which is preliminary data.</text>
</comment>
<evidence type="ECO:0000256" key="1">
    <source>
        <dbReference type="PROSITE-ProRule" id="PRU00169"/>
    </source>
</evidence>
<dbReference type="PROSITE" id="PS50883">
    <property type="entry name" value="EAL"/>
    <property type="match status" value="1"/>
</dbReference>
<evidence type="ECO:0008006" key="6">
    <source>
        <dbReference type="Google" id="ProtNLM"/>
    </source>
</evidence>